<comment type="caution">
    <text evidence="2">The sequence shown here is derived from an EMBL/GenBank/DDBJ whole genome shotgun (WGS) entry which is preliminary data.</text>
</comment>
<accession>A0ABT6B926</accession>
<proteinExistence type="predicted"/>
<reference evidence="2 3" key="1">
    <citation type="journal article" date="2024" name="Curr. Microbiol.">
        <title>Luteibacter sahnii sp. nov., A Novel Yellow-Colored Xanthomonadin Pigment Producing Probiotic Bacterium from Healthy Rice Seed Microbiome.</title>
        <authorList>
            <person name="Jaiswal G."/>
            <person name="Rana R."/>
            <person name="Nayak P.K."/>
            <person name="Chouhan R."/>
            <person name="Gandhi S.G."/>
            <person name="Patel H.K."/>
            <person name="Patil P.B."/>
        </authorList>
    </citation>
    <scope>NUCLEOTIDE SEQUENCE [LARGE SCALE GENOMIC DNA]</scope>
    <source>
        <strain evidence="2 3">PPL201</strain>
    </source>
</reference>
<evidence type="ECO:0000256" key="1">
    <source>
        <dbReference type="SAM" id="MobiDB-lite"/>
    </source>
</evidence>
<dbReference type="RefSeq" id="WP_320552039.1">
    <property type="nucleotide sequence ID" value="NZ_JAQLOK010000005.1"/>
</dbReference>
<feature type="compositionally biased region" description="Polar residues" evidence="1">
    <location>
        <begin position="1"/>
        <end position="10"/>
    </location>
</feature>
<feature type="region of interest" description="Disordered" evidence="1">
    <location>
        <begin position="1"/>
        <end position="48"/>
    </location>
</feature>
<keyword evidence="3" id="KW-1185">Reference proteome</keyword>
<feature type="compositionally biased region" description="Basic and acidic residues" evidence="1">
    <location>
        <begin position="30"/>
        <end position="48"/>
    </location>
</feature>
<dbReference type="EMBL" id="JARJJS010000001">
    <property type="protein sequence ID" value="MDF4024611.1"/>
    <property type="molecule type" value="Genomic_DNA"/>
</dbReference>
<organism evidence="2 3">
    <name type="scientific">Luteibacter sahnii</name>
    <dbReference type="NCBI Taxonomy" id="3021977"/>
    <lineage>
        <taxon>Bacteria</taxon>
        <taxon>Pseudomonadati</taxon>
        <taxon>Pseudomonadota</taxon>
        <taxon>Gammaproteobacteria</taxon>
        <taxon>Lysobacterales</taxon>
        <taxon>Rhodanobacteraceae</taxon>
        <taxon>Luteibacter</taxon>
    </lineage>
</organism>
<dbReference type="Proteomes" id="UP001528850">
    <property type="component" value="Unassembled WGS sequence"/>
</dbReference>
<protein>
    <submittedName>
        <fullName evidence="2">Uncharacterized protein</fullName>
    </submittedName>
</protein>
<evidence type="ECO:0000313" key="2">
    <source>
        <dbReference type="EMBL" id="MDF4024611.1"/>
    </source>
</evidence>
<gene>
    <name evidence="2" type="ORF">P3W24_06525</name>
</gene>
<feature type="compositionally biased region" description="Basic and acidic residues" evidence="1">
    <location>
        <begin position="12"/>
        <end position="23"/>
    </location>
</feature>
<evidence type="ECO:0000313" key="3">
    <source>
        <dbReference type="Proteomes" id="UP001528850"/>
    </source>
</evidence>
<sequence length="48" mass="5228">MTNDGKQQTPGYREDNPKPHGGKENLPGEGHPKESQNMPKDKPGKQGS</sequence>
<name>A0ABT6B926_9GAMM</name>